<dbReference type="PANTHER" id="PTHR45772:SF7">
    <property type="entry name" value="AMINO ACID ABC TRANSPORTER ATP-BINDING PROTEIN"/>
    <property type="match status" value="1"/>
</dbReference>
<dbReference type="GO" id="GO:1903806">
    <property type="term" value="P:L-isoleucine import across plasma membrane"/>
    <property type="evidence" value="ECO:0007669"/>
    <property type="project" value="TreeGrafter"/>
</dbReference>
<dbReference type="Pfam" id="PF00005">
    <property type="entry name" value="ABC_tran"/>
    <property type="match status" value="1"/>
</dbReference>
<keyword evidence="2" id="KW-0547">Nucleotide-binding</keyword>
<dbReference type="InterPro" id="IPR003439">
    <property type="entry name" value="ABC_transporter-like_ATP-bd"/>
</dbReference>
<keyword evidence="1" id="KW-0813">Transport</keyword>
<dbReference type="GO" id="GO:0042941">
    <property type="term" value="P:D-alanine transmembrane transport"/>
    <property type="evidence" value="ECO:0007669"/>
    <property type="project" value="TreeGrafter"/>
</dbReference>
<dbReference type="GO" id="GO:0015808">
    <property type="term" value="P:L-alanine transport"/>
    <property type="evidence" value="ECO:0007669"/>
    <property type="project" value="TreeGrafter"/>
</dbReference>
<dbReference type="GO" id="GO:0015192">
    <property type="term" value="F:L-phenylalanine transmembrane transporter activity"/>
    <property type="evidence" value="ECO:0007669"/>
    <property type="project" value="TreeGrafter"/>
</dbReference>
<protein>
    <submittedName>
        <fullName evidence="5">Unannotated protein</fullName>
    </submittedName>
</protein>
<dbReference type="GO" id="GO:0015188">
    <property type="term" value="F:L-isoleucine transmembrane transporter activity"/>
    <property type="evidence" value="ECO:0007669"/>
    <property type="project" value="TreeGrafter"/>
</dbReference>
<accession>A0A6J6NKJ2</accession>
<evidence type="ECO:0000313" key="6">
    <source>
        <dbReference type="EMBL" id="CAB4844223.1"/>
    </source>
</evidence>
<dbReference type="GO" id="GO:0016887">
    <property type="term" value="F:ATP hydrolysis activity"/>
    <property type="evidence" value="ECO:0007669"/>
    <property type="project" value="InterPro"/>
</dbReference>
<keyword evidence="3" id="KW-0067">ATP-binding</keyword>
<dbReference type="InterPro" id="IPR027417">
    <property type="entry name" value="P-loop_NTPase"/>
</dbReference>
<dbReference type="InterPro" id="IPR051120">
    <property type="entry name" value="ABC_AA/LPS_Transport"/>
</dbReference>
<dbReference type="InterPro" id="IPR003593">
    <property type="entry name" value="AAA+_ATPase"/>
</dbReference>
<dbReference type="GO" id="GO:0005304">
    <property type="term" value="F:L-valine transmembrane transporter activity"/>
    <property type="evidence" value="ECO:0007669"/>
    <property type="project" value="TreeGrafter"/>
</dbReference>
<evidence type="ECO:0000313" key="5">
    <source>
        <dbReference type="EMBL" id="CAB4686696.1"/>
    </source>
</evidence>
<gene>
    <name evidence="5" type="ORF">UFOPK2423_00290</name>
    <name evidence="6" type="ORF">UFOPK3266_01076</name>
</gene>
<reference evidence="5" key="1">
    <citation type="submission" date="2020-05" db="EMBL/GenBank/DDBJ databases">
        <authorList>
            <person name="Chiriac C."/>
            <person name="Salcher M."/>
            <person name="Ghai R."/>
            <person name="Kavagutti S V."/>
        </authorList>
    </citation>
    <scope>NUCLEOTIDE SEQUENCE</scope>
</reference>
<proteinExistence type="predicted"/>
<dbReference type="GO" id="GO:0005886">
    <property type="term" value="C:plasma membrane"/>
    <property type="evidence" value="ECO:0007669"/>
    <property type="project" value="TreeGrafter"/>
</dbReference>
<dbReference type="GO" id="GO:0005524">
    <property type="term" value="F:ATP binding"/>
    <property type="evidence" value="ECO:0007669"/>
    <property type="project" value="UniProtKB-KW"/>
</dbReference>
<sequence length="245" mass="25146">MNRAFEAAEISKSFGALQVLDNVSITVNAGESVGLLGPNGAGKSTLINIIAGYEKQDGGLVTLDGTPLDDYAPHVRAQMGVARTFQAGRLFPQLTVAENVALGALGLGLSGKIARQRSEHVLEVLGITDLEGIPAGGLSHGSARLVGLARALAAQPKYLIMDEPAAGLNEHEVPALLSALSKVREETGCGMLLVEHNVGLVAQACSRVVVLAAGSMIFNGDPQAALNDEGVKSAYLGDAAFGSGH</sequence>
<dbReference type="AlphaFoldDB" id="A0A6J6NKJ2"/>
<dbReference type="SMART" id="SM00382">
    <property type="entry name" value="AAA"/>
    <property type="match status" value="1"/>
</dbReference>
<dbReference type="EMBL" id="CAEZXN010000004">
    <property type="protein sequence ID" value="CAB4686696.1"/>
    <property type="molecule type" value="Genomic_DNA"/>
</dbReference>
<name>A0A6J6NKJ2_9ZZZZ</name>
<evidence type="ECO:0000256" key="1">
    <source>
        <dbReference type="ARBA" id="ARBA00022448"/>
    </source>
</evidence>
<organism evidence="5">
    <name type="scientific">freshwater metagenome</name>
    <dbReference type="NCBI Taxonomy" id="449393"/>
    <lineage>
        <taxon>unclassified sequences</taxon>
        <taxon>metagenomes</taxon>
        <taxon>ecological metagenomes</taxon>
    </lineage>
</organism>
<dbReference type="EMBL" id="CAFBAA010000028">
    <property type="protein sequence ID" value="CAB4844223.1"/>
    <property type="molecule type" value="Genomic_DNA"/>
</dbReference>
<evidence type="ECO:0000259" key="4">
    <source>
        <dbReference type="PROSITE" id="PS50893"/>
    </source>
</evidence>
<dbReference type="GO" id="GO:1903805">
    <property type="term" value="P:L-valine import across plasma membrane"/>
    <property type="evidence" value="ECO:0007669"/>
    <property type="project" value="TreeGrafter"/>
</dbReference>
<dbReference type="PROSITE" id="PS50893">
    <property type="entry name" value="ABC_TRANSPORTER_2"/>
    <property type="match status" value="1"/>
</dbReference>
<evidence type="ECO:0000256" key="2">
    <source>
        <dbReference type="ARBA" id="ARBA00022741"/>
    </source>
</evidence>
<dbReference type="Gene3D" id="3.40.50.300">
    <property type="entry name" value="P-loop containing nucleotide triphosphate hydrolases"/>
    <property type="match status" value="1"/>
</dbReference>
<dbReference type="SUPFAM" id="SSF52540">
    <property type="entry name" value="P-loop containing nucleoside triphosphate hydrolases"/>
    <property type="match status" value="1"/>
</dbReference>
<dbReference type="PANTHER" id="PTHR45772">
    <property type="entry name" value="CONSERVED COMPONENT OF ABC TRANSPORTER FOR NATURAL AMINO ACIDS-RELATED"/>
    <property type="match status" value="1"/>
</dbReference>
<evidence type="ECO:0000256" key="3">
    <source>
        <dbReference type="ARBA" id="ARBA00022840"/>
    </source>
</evidence>
<feature type="domain" description="ABC transporter" evidence="4">
    <location>
        <begin position="5"/>
        <end position="238"/>
    </location>
</feature>